<dbReference type="EMBL" id="BTRK01000004">
    <property type="protein sequence ID" value="GMR46073.1"/>
    <property type="molecule type" value="Genomic_DNA"/>
</dbReference>
<reference evidence="2" key="1">
    <citation type="submission" date="2022-10" db="EMBL/GenBank/DDBJ databases">
        <title>Genome assembly of Pristionchus species.</title>
        <authorList>
            <person name="Yoshida K."/>
            <person name="Sommer R.J."/>
        </authorList>
    </citation>
    <scope>NUCLEOTIDE SEQUENCE [LARGE SCALE GENOMIC DNA]</scope>
    <source>
        <strain evidence="2">RS5460</strain>
    </source>
</reference>
<protein>
    <submittedName>
        <fullName evidence="1">Uncharacterized protein</fullName>
    </submittedName>
</protein>
<accession>A0AAN5CKK9</accession>
<feature type="non-terminal residue" evidence="1">
    <location>
        <position position="1"/>
    </location>
</feature>
<gene>
    <name evidence="1" type="ORF">PMAYCL1PPCAC_16268</name>
</gene>
<dbReference type="Proteomes" id="UP001328107">
    <property type="component" value="Unassembled WGS sequence"/>
</dbReference>
<sequence length="84" mass="9764">KIAAVHREANGGKLELMVMVQVELAMEQFMQYLLAMDNAHDRLRKSIYSPRYVEGVTLDYFLANPSKMGMKTMVKLHYFYCLTI</sequence>
<comment type="caution">
    <text evidence="1">The sequence shown here is derived from an EMBL/GenBank/DDBJ whole genome shotgun (WGS) entry which is preliminary data.</text>
</comment>
<organism evidence="1 2">
    <name type="scientific">Pristionchus mayeri</name>
    <dbReference type="NCBI Taxonomy" id="1317129"/>
    <lineage>
        <taxon>Eukaryota</taxon>
        <taxon>Metazoa</taxon>
        <taxon>Ecdysozoa</taxon>
        <taxon>Nematoda</taxon>
        <taxon>Chromadorea</taxon>
        <taxon>Rhabditida</taxon>
        <taxon>Rhabditina</taxon>
        <taxon>Diplogasteromorpha</taxon>
        <taxon>Diplogasteroidea</taxon>
        <taxon>Neodiplogasteridae</taxon>
        <taxon>Pristionchus</taxon>
    </lineage>
</organism>
<name>A0AAN5CKK9_9BILA</name>
<keyword evidence="2" id="KW-1185">Reference proteome</keyword>
<evidence type="ECO:0000313" key="2">
    <source>
        <dbReference type="Proteomes" id="UP001328107"/>
    </source>
</evidence>
<evidence type="ECO:0000313" key="1">
    <source>
        <dbReference type="EMBL" id="GMR46073.1"/>
    </source>
</evidence>
<dbReference type="AlphaFoldDB" id="A0AAN5CKK9"/>
<proteinExistence type="predicted"/>